<sequence length="881" mass="96605">MAEKSVVFSLKVNTGNSVQDIQAMDAAVNDLNQDLKATQQTAADGTGLDTFDQKLQELNARVEAGGLTMREMTKTMKEYQNIAAQAGAETPIGQQAIRNAASLKDEIGDLKAQTNALSSDFVGVDTALKGVETGAAAFQGIQSAVALTGVESEALTETMVKLQAVQGLVNAVSIVSNNLNKEAILGIQVRNGLEKAKQFIMTGSIAPALAGVAATQAQTGANVGLAASTTASTTAMKLFRLALIATGIGAIVVGIGLLIANFDKVQAAVQGAIKWFDKLGPVGKGLVSALLPIIPLMKGLVSALEFFGVKDDEVTAKIKKNAKERTDATEKELNKKISAEKKRSQAVDESYALEIRKAQAAGKNTEDMEEKKLQAALKSGRAILELQKQKIAAYEDEIKLLKSMKNVDEDRVKDLEKSLKEVKKNKNEQYKENKKLKDDLDVLRIEETKAEADAAKERADKAKARAEKRREEAKKEAERLAEIERKANEDRIKAEDEQFQLSLDLMKEGQEKELFESTIKYDKMRDQAHNNKELLRQIDEQEAAERIAIVNKYSKEELDKIAESEAKKRELRNKWQRYLNSDQENELLDLDEWYKEQEKINSENLKNGNISEEDYLDYQLKLNEDFRKKKADLDKKYVDQEKENAIKAREESLKGVTAAIEGAQRGLDELKKINEFVNQIDQARLNKIAENREADLANLDANMQAQLNQEGLTADQKKQIEEKFAQQKYQVQLKAFNEEEKIKKAQFARDKALRLAQVGIDTASAIVKGIAQFGPPPSPAGIFAIASASLVGITQAMAIMNQKYQAGSAPTPPQLSGGGGASLSGAGASSFTANTNTQTTDLTQLGQGQQLQTMTSQVVVLESDITNTQNKVQVQEAKSSF</sequence>
<dbReference type="EMBL" id="LR796725">
    <property type="protein sequence ID" value="CAB4162427.1"/>
    <property type="molecule type" value="Genomic_DNA"/>
</dbReference>
<keyword evidence="3" id="KW-0812">Transmembrane</keyword>
<accession>A0A6J5NTW3</accession>
<dbReference type="PANTHER" id="PTHR21723">
    <property type="entry name" value="RESISTANCE TO INHIBITORS OF CHOLINESTERASE PROTEIN 3 RIC3"/>
    <property type="match status" value="1"/>
</dbReference>
<evidence type="ECO:0000313" key="4">
    <source>
        <dbReference type="EMBL" id="CAB4162427.1"/>
    </source>
</evidence>
<evidence type="ECO:0008006" key="5">
    <source>
        <dbReference type="Google" id="ProtNLM"/>
    </source>
</evidence>
<dbReference type="GO" id="GO:0034394">
    <property type="term" value="P:protein localization to cell surface"/>
    <property type="evidence" value="ECO:0007669"/>
    <property type="project" value="TreeGrafter"/>
</dbReference>
<evidence type="ECO:0000256" key="3">
    <source>
        <dbReference type="SAM" id="Phobius"/>
    </source>
</evidence>
<evidence type="ECO:0000256" key="2">
    <source>
        <dbReference type="SAM" id="MobiDB-lite"/>
    </source>
</evidence>
<evidence type="ECO:0000256" key="1">
    <source>
        <dbReference type="SAM" id="Coils"/>
    </source>
</evidence>
<reference evidence="4" key="1">
    <citation type="submission" date="2020-04" db="EMBL/GenBank/DDBJ databases">
        <authorList>
            <person name="Chiriac C."/>
            <person name="Salcher M."/>
            <person name="Ghai R."/>
            <person name="Kavagutti S V."/>
        </authorList>
    </citation>
    <scope>NUCLEOTIDE SEQUENCE</scope>
</reference>
<organism evidence="4">
    <name type="scientific">uncultured Caudovirales phage</name>
    <dbReference type="NCBI Taxonomy" id="2100421"/>
    <lineage>
        <taxon>Viruses</taxon>
        <taxon>Duplodnaviria</taxon>
        <taxon>Heunggongvirae</taxon>
        <taxon>Uroviricota</taxon>
        <taxon>Caudoviricetes</taxon>
        <taxon>Peduoviridae</taxon>
        <taxon>Maltschvirus</taxon>
        <taxon>Maltschvirus maltsch</taxon>
    </lineage>
</organism>
<dbReference type="PANTHER" id="PTHR21723:SF3">
    <property type="entry name" value="PROTEIN RIC-3"/>
    <property type="match status" value="1"/>
</dbReference>
<feature type="coiled-coil region" evidence="1">
    <location>
        <begin position="524"/>
        <end position="574"/>
    </location>
</feature>
<feature type="region of interest" description="Disordered" evidence="2">
    <location>
        <begin position="806"/>
        <end position="834"/>
    </location>
</feature>
<keyword evidence="1" id="KW-0175">Coiled coil</keyword>
<proteinExistence type="predicted"/>
<gene>
    <name evidence="4" type="ORF">UFOVP775_38</name>
</gene>
<feature type="coiled-coil region" evidence="1">
    <location>
        <begin position="69"/>
        <end position="113"/>
    </location>
</feature>
<feature type="transmembrane region" description="Helical" evidence="3">
    <location>
        <begin position="238"/>
        <end position="260"/>
    </location>
</feature>
<keyword evidence="3" id="KW-0472">Membrane</keyword>
<dbReference type="InterPro" id="IPR026160">
    <property type="entry name" value="Ric3"/>
</dbReference>
<feature type="compositionally biased region" description="Low complexity" evidence="2">
    <location>
        <begin position="823"/>
        <end position="834"/>
    </location>
</feature>
<protein>
    <recommendedName>
        <fullName evidence="5">Tape measure protein</fullName>
    </recommendedName>
</protein>
<feature type="region of interest" description="Disordered" evidence="2">
    <location>
        <begin position="451"/>
        <end position="475"/>
    </location>
</feature>
<keyword evidence="3" id="KW-1133">Transmembrane helix</keyword>
<name>A0A6J5NTW3_9CAUD</name>